<name>A0A5E4XHW6_9BURK</name>
<dbReference type="PANTHER" id="PTHR30146">
    <property type="entry name" value="LACI-RELATED TRANSCRIPTIONAL REPRESSOR"/>
    <property type="match status" value="1"/>
</dbReference>
<keyword evidence="6" id="KW-1185">Reference proteome</keyword>
<reference evidence="5 6" key="1">
    <citation type="submission" date="2019-08" db="EMBL/GenBank/DDBJ databases">
        <authorList>
            <person name="Peeters C."/>
        </authorList>
    </citation>
    <scope>NUCLEOTIDE SEQUENCE [LARGE SCALE GENOMIC DNA]</scope>
    <source>
        <strain evidence="5 6">LMG 30175</strain>
    </source>
</reference>
<keyword evidence="1" id="KW-0805">Transcription regulation</keyword>
<organism evidence="5 6">
    <name type="scientific">Pandoraea terrae</name>
    <dbReference type="NCBI Taxonomy" id="1537710"/>
    <lineage>
        <taxon>Bacteria</taxon>
        <taxon>Pseudomonadati</taxon>
        <taxon>Pseudomonadota</taxon>
        <taxon>Betaproteobacteria</taxon>
        <taxon>Burkholderiales</taxon>
        <taxon>Burkholderiaceae</taxon>
        <taxon>Pandoraea</taxon>
    </lineage>
</organism>
<dbReference type="Gene3D" id="3.40.50.2300">
    <property type="match status" value="2"/>
</dbReference>
<sequence length="396" mass="42648">MKCCLAARKTRVVYATLRHADAVMKTSYPLPRIPVCKRFHLLEIKGDISVPDIRDVAQRAGCSIATVSRALNSPRQVRPQTLARVQAAVAELKFRPNAIGRQLRGERTGLIGVMLPTLGNPVFADCIEGIEAALGGTGQRLVLVTTRYDPERERNAIETLLQQRVDGLLLTLADAESNPLLDDLAAERVPFQLLYNDAQIRPAVSVDNRLAAADGVKMLIDAGHRDIAMISGALHASDRAKRRYLGYCDAMTMAGLSPRPALEIDFNAGARAAHVREALAQRTDAAWCPTALFCSNDLLALGVMRALRESGLRIPDDMSILGFDGLAFGELLSPTLATVSQPSVDIGRHAALRLLDQIAGRTDGGRALILPHAVRMGGTVKCRARAGAGVTPDYVA</sequence>
<dbReference type="PANTHER" id="PTHR30146:SF109">
    <property type="entry name" value="HTH-TYPE TRANSCRIPTIONAL REGULATOR GALS"/>
    <property type="match status" value="1"/>
</dbReference>
<keyword evidence="3" id="KW-0804">Transcription</keyword>
<dbReference type="Pfam" id="PF00356">
    <property type="entry name" value="LacI"/>
    <property type="match status" value="1"/>
</dbReference>
<evidence type="ECO:0000256" key="2">
    <source>
        <dbReference type="ARBA" id="ARBA00023125"/>
    </source>
</evidence>
<dbReference type="GO" id="GO:0003700">
    <property type="term" value="F:DNA-binding transcription factor activity"/>
    <property type="evidence" value="ECO:0007669"/>
    <property type="project" value="TreeGrafter"/>
</dbReference>
<dbReference type="AlphaFoldDB" id="A0A5E4XHW6"/>
<dbReference type="SUPFAM" id="SSF47413">
    <property type="entry name" value="lambda repressor-like DNA-binding domains"/>
    <property type="match status" value="1"/>
</dbReference>
<accession>A0A5E4XHW6</accession>
<keyword evidence="2" id="KW-0238">DNA-binding</keyword>
<dbReference type="InterPro" id="IPR010982">
    <property type="entry name" value="Lambda_DNA-bd_dom_sf"/>
</dbReference>
<protein>
    <submittedName>
        <fullName evidence="5">LacI family transcriptional regulator</fullName>
    </submittedName>
</protein>
<dbReference type="Pfam" id="PF13377">
    <property type="entry name" value="Peripla_BP_3"/>
    <property type="match status" value="1"/>
</dbReference>
<dbReference type="GO" id="GO:0000976">
    <property type="term" value="F:transcription cis-regulatory region binding"/>
    <property type="evidence" value="ECO:0007669"/>
    <property type="project" value="TreeGrafter"/>
</dbReference>
<evidence type="ECO:0000313" key="6">
    <source>
        <dbReference type="Proteomes" id="UP000414233"/>
    </source>
</evidence>
<feature type="domain" description="HTH lacI-type" evidence="4">
    <location>
        <begin position="51"/>
        <end position="105"/>
    </location>
</feature>
<dbReference type="SUPFAM" id="SSF53822">
    <property type="entry name" value="Periplasmic binding protein-like I"/>
    <property type="match status" value="1"/>
</dbReference>
<evidence type="ECO:0000259" key="4">
    <source>
        <dbReference type="PROSITE" id="PS50932"/>
    </source>
</evidence>
<dbReference type="SMART" id="SM00354">
    <property type="entry name" value="HTH_LACI"/>
    <property type="match status" value="1"/>
</dbReference>
<evidence type="ECO:0000256" key="1">
    <source>
        <dbReference type="ARBA" id="ARBA00023015"/>
    </source>
</evidence>
<dbReference type="PROSITE" id="PS50932">
    <property type="entry name" value="HTH_LACI_2"/>
    <property type="match status" value="1"/>
</dbReference>
<dbReference type="Proteomes" id="UP000414233">
    <property type="component" value="Unassembled WGS sequence"/>
</dbReference>
<dbReference type="Gene3D" id="1.10.260.40">
    <property type="entry name" value="lambda repressor-like DNA-binding domains"/>
    <property type="match status" value="1"/>
</dbReference>
<evidence type="ECO:0000313" key="5">
    <source>
        <dbReference type="EMBL" id="VVE35730.1"/>
    </source>
</evidence>
<dbReference type="CDD" id="cd01392">
    <property type="entry name" value="HTH_LacI"/>
    <property type="match status" value="1"/>
</dbReference>
<proteinExistence type="predicted"/>
<dbReference type="InterPro" id="IPR000843">
    <property type="entry name" value="HTH_LacI"/>
</dbReference>
<dbReference type="InterPro" id="IPR028082">
    <property type="entry name" value="Peripla_BP_I"/>
</dbReference>
<gene>
    <name evidence="5" type="ORF">PTE30175_03790</name>
</gene>
<dbReference type="InterPro" id="IPR046335">
    <property type="entry name" value="LacI/GalR-like_sensor"/>
</dbReference>
<dbReference type="EMBL" id="CABPRZ010000017">
    <property type="protein sequence ID" value="VVE35730.1"/>
    <property type="molecule type" value="Genomic_DNA"/>
</dbReference>
<evidence type="ECO:0000256" key="3">
    <source>
        <dbReference type="ARBA" id="ARBA00023163"/>
    </source>
</evidence>